<evidence type="ECO:0000313" key="4">
    <source>
        <dbReference type="Proteomes" id="UP000092461"/>
    </source>
</evidence>
<dbReference type="EMBL" id="AJWK01029990">
    <property type="status" value="NOT_ANNOTATED_CDS"/>
    <property type="molecule type" value="Genomic_DNA"/>
</dbReference>
<dbReference type="EMBL" id="GITU01006977">
    <property type="protein sequence ID" value="MBC1175680.1"/>
    <property type="molecule type" value="Transcribed_RNA"/>
</dbReference>
<dbReference type="GO" id="GO:0008276">
    <property type="term" value="F:protein methyltransferase activity"/>
    <property type="evidence" value="ECO:0007669"/>
    <property type="project" value="UniProtKB-ARBA"/>
</dbReference>
<dbReference type="InterPro" id="IPR053010">
    <property type="entry name" value="SET_SmydA-8"/>
</dbReference>
<reference evidence="3" key="3">
    <citation type="submission" date="2020-05" db="UniProtKB">
        <authorList>
            <consortium name="EnsemblMetazoa"/>
        </authorList>
    </citation>
    <scope>IDENTIFICATION</scope>
    <source>
        <strain evidence="3">Jacobina</strain>
    </source>
</reference>
<dbReference type="PANTHER" id="PTHR46455">
    <property type="entry name" value="SET AND MYND DOMAIN CONTAINING, ARTHROPOD-SPECIFIC, MEMBER 4, ISOFORM A"/>
    <property type="match status" value="1"/>
</dbReference>
<organism evidence="3 4">
    <name type="scientific">Lutzomyia longipalpis</name>
    <name type="common">Sand fly</name>
    <dbReference type="NCBI Taxonomy" id="7200"/>
    <lineage>
        <taxon>Eukaryota</taxon>
        <taxon>Metazoa</taxon>
        <taxon>Ecdysozoa</taxon>
        <taxon>Arthropoda</taxon>
        <taxon>Hexapoda</taxon>
        <taxon>Insecta</taxon>
        <taxon>Pterygota</taxon>
        <taxon>Neoptera</taxon>
        <taxon>Endopterygota</taxon>
        <taxon>Diptera</taxon>
        <taxon>Nematocera</taxon>
        <taxon>Psychodoidea</taxon>
        <taxon>Psychodidae</taxon>
        <taxon>Lutzomyia</taxon>
        <taxon>Lutzomyia</taxon>
    </lineage>
</organism>
<dbReference type="Gene3D" id="2.170.270.10">
    <property type="entry name" value="SET domain"/>
    <property type="match status" value="1"/>
</dbReference>
<reference evidence="4" key="1">
    <citation type="submission" date="2012-05" db="EMBL/GenBank/DDBJ databases">
        <title>Whole Genome Assembly of Lutzomyia longipalpis.</title>
        <authorList>
            <person name="Richards S."/>
            <person name="Qu C."/>
            <person name="Dillon R."/>
            <person name="Worley K."/>
            <person name="Scherer S."/>
            <person name="Batterton M."/>
            <person name="Taylor A."/>
            <person name="Hawes A."/>
            <person name="Hernandez B."/>
            <person name="Kovar C."/>
            <person name="Mandapat C."/>
            <person name="Pham C."/>
            <person name="Qu C."/>
            <person name="Jing C."/>
            <person name="Bess C."/>
            <person name="Bandaranaike D."/>
            <person name="Ngo D."/>
            <person name="Ongeri F."/>
            <person name="Arias F."/>
            <person name="Lara F."/>
            <person name="Weissenberger G."/>
            <person name="Kamau G."/>
            <person name="Han H."/>
            <person name="Shen H."/>
            <person name="Dinh H."/>
            <person name="Khalil I."/>
            <person name="Jones J."/>
            <person name="Shafer J."/>
            <person name="Jayaseelan J."/>
            <person name="Quiroz J."/>
            <person name="Blankenburg K."/>
            <person name="Nguyen L."/>
            <person name="Jackson L."/>
            <person name="Francisco L."/>
            <person name="Tang L.-Y."/>
            <person name="Pu L.-L."/>
            <person name="Perales L."/>
            <person name="Lorensuhewa L."/>
            <person name="Munidasa M."/>
            <person name="Coyle M."/>
            <person name="Taylor M."/>
            <person name="Puazo M."/>
            <person name="Firestine M."/>
            <person name="Scheel M."/>
            <person name="Javaid M."/>
            <person name="Wang M."/>
            <person name="Li M."/>
            <person name="Tabassum N."/>
            <person name="Saada N."/>
            <person name="Osuji N."/>
            <person name="Aqrawi P."/>
            <person name="Fu Q."/>
            <person name="Thornton R."/>
            <person name="Raj R."/>
            <person name="Goodspeed R."/>
            <person name="Mata R."/>
            <person name="Najjar R."/>
            <person name="Gubbala S."/>
            <person name="Lee S."/>
            <person name="Denson S."/>
            <person name="Patil S."/>
            <person name="Macmil S."/>
            <person name="Qi S."/>
            <person name="Matskevitch T."/>
            <person name="Palculict T."/>
            <person name="Mathew T."/>
            <person name="Vee V."/>
            <person name="Velamala V."/>
            <person name="Korchina V."/>
            <person name="Cai W."/>
            <person name="Liu W."/>
            <person name="Dai W."/>
            <person name="Zou X."/>
            <person name="Zhu Y."/>
            <person name="Zhang Y."/>
            <person name="Wu Y.-Q."/>
            <person name="Xin Y."/>
            <person name="Nazarath L."/>
            <person name="Kovar C."/>
            <person name="Han Y."/>
            <person name="Muzny D."/>
            <person name="Gibbs R."/>
        </authorList>
    </citation>
    <scope>NUCLEOTIDE SEQUENCE [LARGE SCALE GENOMIC DNA]</scope>
    <source>
        <strain evidence="4">Jacobina</strain>
    </source>
</reference>
<protein>
    <submittedName>
        <fullName evidence="2">Putative histone tail methylase</fullName>
    </submittedName>
</protein>
<dbReference type="AlphaFoldDB" id="A0A1B0CV13"/>
<dbReference type="PROSITE" id="PS50280">
    <property type="entry name" value="SET"/>
    <property type="match status" value="1"/>
</dbReference>
<dbReference type="GO" id="GO:0032259">
    <property type="term" value="P:methylation"/>
    <property type="evidence" value="ECO:0007669"/>
    <property type="project" value="UniProtKB-KW"/>
</dbReference>
<dbReference type="SUPFAM" id="SSF82199">
    <property type="entry name" value="SET domain"/>
    <property type="match status" value="1"/>
</dbReference>
<dbReference type="GO" id="GO:0008757">
    <property type="term" value="F:S-adenosylmethionine-dependent methyltransferase activity"/>
    <property type="evidence" value="ECO:0007669"/>
    <property type="project" value="UniProtKB-ARBA"/>
</dbReference>
<dbReference type="Gene3D" id="1.10.220.160">
    <property type="match status" value="1"/>
</dbReference>
<name>A0A1B0CV13_LUTLO</name>
<dbReference type="EnsemblMetazoa" id="LLOJ008798-RA">
    <property type="protein sequence ID" value="LLOJ008798-PA"/>
    <property type="gene ID" value="LLOJ008798"/>
</dbReference>
<dbReference type="Gene3D" id="6.10.140.2220">
    <property type="match status" value="1"/>
</dbReference>
<reference evidence="2" key="2">
    <citation type="journal article" date="2020" name="BMC">
        <title>Leishmania infection induces a limited differential gene expression in the sand fly midgut.</title>
        <authorList>
            <person name="Coutinho-Abreu I.V."/>
            <person name="Serafim T.D."/>
            <person name="Meneses C."/>
            <person name="Kamhawi S."/>
            <person name="Oliveira F."/>
            <person name="Valenzuela J.G."/>
        </authorList>
    </citation>
    <scope>NUCLEOTIDE SEQUENCE</scope>
    <source>
        <strain evidence="2">Jacobina</strain>
        <tissue evidence="2">Midgut</tissue>
    </source>
</reference>
<keyword evidence="2" id="KW-0489">Methyltransferase</keyword>
<dbReference type="InterPro" id="IPR046341">
    <property type="entry name" value="SET_dom_sf"/>
</dbReference>
<keyword evidence="4" id="KW-1185">Reference proteome</keyword>
<evidence type="ECO:0000259" key="1">
    <source>
        <dbReference type="PROSITE" id="PS50280"/>
    </source>
</evidence>
<dbReference type="InterPro" id="IPR001214">
    <property type="entry name" value="SET_dom"/>
</dbReference>
<dbReference type="CDD" id="cd20071">
    <property type="entry name" value="SET_SMYD"/>
    <property type="match status" value="1"/>
</dbReference>
<accession>A0A1B0CV13</accession>
<sequence>MQPEFEVLRSEELGRYGVASRDLKAGEILHTETPMVVGPKQDSAVVCLGCNIFLDGTSAGPRCSTCGWPLCPECDDSQAPLHRAECRVFAKNRVKFQNLPKEAMVCLQLDCITPLRLLLAKEADPQRWEQEVAHMEYHEEARKQTQTWKVDDTNIVKYLRGPCKLTRFPEALIQQACGILEVNAFEAHTVSGNPVRCVFPKLAIFAHSCVPNLTHSISLDGTFRMDCRAAVDIPKGGMLYTTYTFTLTGTKERQVHLRRGKYFTCHCPRCLDPTELGTFFSSPKCTSCSEGYLISTDPLEASSPWLCTSCKISTPFAQISELLTKIEEDIAALKAKPVSRTKLIEAEKLFKHYLTFLHPNHYLLVTFRELLIEMLGHVEGCGLNGLPEILLQHKIHLIQGVLTILDTFEPGMTRARAMMLFELHAPLAVLARKLFFGKKITASAFRERLQEAASAVGQAYEVLKWEDCRLSEGVLASICKNTHTQLLNDIADITEEEE</sequence>
<dbReference type="VEuPathDB" id="VectorBase:LLOJ008798"/>
<dbReference type="Proteomes" id="UP000092461">
    <property type="component" value="Unassembled WGS sequence"/>
</dbReference>
<dbReference type="VEuPathDB" id="VectorBase:LLONM1_008217"/>
<dbReference type="GO" id="GO:0008170">
    <property type="term" value="F:N-methyltransferase activity"/>
    <property type="evidence" value="ECO:0007669"/>
    <property type="project" value="UniProtKB-ARBA"/>
</dbReference>
<evidence type="ECO:0000313" key="2">
    <source>
        <dbReference type="EMBL" id="MBC1175680.1"/>
    </source>
</evidence>
<evidence type="ECO:0000313" key="3">
    <source>
        <dbReference type="EnsemblMetazoa" id="LLOJ008798-PA"/>
    </source>
</evidence>
<feature type="domain" description="SET" evidence="1">
    <location>
        <begin position="3"/>
        <end position="244"/>
    </location>
</feature>
<dbReference type="PANTHER" id="PTHR46455:SF7">
    <property type="entry name" value="RE12806P"/>
    <property type="match status" value="1"/>
</dbReference>
<proteinExistence type="predicted"/>
<keyword evidence="2" id="KW-0808">Transferase</keyword>